<dbReference type="InterPro" id="IPR036615">
    <property type="entry name" value="Mur_ligase_C_dom_sf"/>
</dbReference>
<dbReference type="InterPro" id="IPR036565">
    <property type="entry name" value="Mur-like_cat_sf"/>
</dbReference>
<dbReference type="EC" id="6.3.2.12" evidence="5"/>
<dbReference type="NCBIfam" id="TIGR01499">
    <property type="entry name" value="folC"/>
    <property type="match status" value="1"/>
</dbReference>
<protein>
    <recommendedName>
        <fullName evidence="7">Dihydrofolate synthase/folylpolyglutamate synthase</fullName>
        <ecNumber evidence="5">6.3.2.12</ecNumber>
        <ecNumber evidence="6">6.3.2.17</ecNumber>
    </recommendedName>
    <alternativeName>
        <fullName evidence="16">Folylpoly-gamma-glutamate synthetase-dihydrofolate synthetase</fullName>
    </alternativeName>
    <alternativeName>
        <fullName evidence="14">Folylpolyglutamate synthetase</fullName>
    </alternativeName>
    <alternativeName>
        <fullName evidence="15">Tetrahydrofolylpolyglutamate synthase</fullName>
    </alternativeName>
</protein>
<keyword evidence="8 21" id="KW-0436">Ligase</keyword>
<evidence type="ECO:0000256" key="20">
    <source>
        <dbReference type="ARBA" id="ARBA00049161"/>
    </source>
</evidence>
<name>A0ABV2BUL7_9GAMM</name>
<comment type="catalytic activity">
    <reaction evidence="19">
        <text>(6R)-5,10-methylenetetrahydrofolyl-(gamma-L-Glu)(n) + L-glutamate + ATP = (6R)-5,10-methylenetetrahydrofolyl-(gamma-L-Glu)(n+1) + ADP + phosphate + H(+)</text>
        <dbReference type="Rhea" id="RHEA:51912"/>
        <dbReference type="Rhea" id="RHEA-COMP:13257"/>
        <dbReference type="Rhea" id="RHEA-COMP:13258"/>
        <dbReference type="ChEBI" id="CHEBI:15378"/>
        <dbReference type="ChEBI" id="CHEBI:29985"/>
        <dbReference type="ChEBI" id="CHEBI:30616"/>
        <dbReference type="ChEBI" id="CHEBI:43474"/>
        <dbReference type="ChEBI" id="CHEBI:136572"/>
        <dbReference type="ChEBI" id="CHEBI:456216"/>
        <dbReference type="EC" id="6.3.2.17"/>
    </reaction>
</comment>
<comment type="similarity">
    <text evidence="4 21">Belongs to the folylpolyglutamate synthase family.</text>
</comment>
<evidence type="ECO:0000256" key="2">
    <source>
        <dbReference type="ARBA" id="ARBA00004799"/>
    </source>
</evidence>
<evidence type="ECO:0000256" key="16">
    <source>
        <dbReference type="ARBA" id="ARBA00032510"/>
    </source>
</evidence>
<evidence type="ECO:0000256" key="21">
    <source>
        <dbReference type="PIRNR" id="PIRNR001563"/>
    </source>
</evidence>
<dbReference type="EMBL" id="JBEVCJ010000011">
    <property type="protein sequence ID" value="MET1255610.1"/>
    <property type="molecule type" value="Genomic_DNA"/>
</dbReference>
<dbReference type="RefSeq" id="WP_353896193.1">
    <property type="nucleotide sequence ID" value="NZ_JBEVCJ010000011.1"/>
</dbReference>
<evidence type="ECO:0000256" key="11">
    <source>
        <dbReference type="ARBA" id="ARBA00022840"/>
    </source>
</evidence>
<accession>A0ABV2BUL7</accession>
<comment type="catalytic activity">
    <reaction evidence="20">
        <text>7,8-dihydropteroate + L-glutamate + ATP = 7,8-dihydrofolate + ADP + phosphate + H(+)</text>
        <dbReference type="Rhea" id="RHEA:23584"/>
        <dbReference type="ChEBI" id="CHEBI:15378"/>
        <dbReference type="ChEBI" id="CHEBI:17839"/>
        <dbReference type="ChEBI" id="CHEBI:29985"/>
        <dbReference type="ChEBI" id="CHEBI:30616"/>
        <dbReference type="ChEBI" id="CHEBI:43474"/>
        <dbReference type="ChEBI" id="CHEBI:57451"/>
        <dbReference type="ChEBI" id="CHEBI:456216"/>
        <dbReference type="EC" id="6.3.2.12"/>
    </reaction>
</comment>
<dbReference type="Proteomes" id="UP001548189">
    <property type="component" value="Unassembled WGS sequence"/>
</dbReference>
<dbReference type="InterPro" id="IPR004101">
    <property type="entry name" value="Mur_ligase_C"/>
</dbReference>
<keyword evidence="24" id="KW-1185">Reference proteome</keyword>
<evidence type="ECO:0000256" key="18">
    <source>
        <dbReference type="ARBA" id="ARBA00047808"/>
    </source>
</evidence>
<proteinExistence type="inferred from homology"/>
<evidence type="ECO:0000256" key="19">
    <source>
        <dbReference type="ARBA" id="ARBA00049035"/>
    </source>
</evidence>
<organism evidence="23 24">
    <name type="scientific">Aliikangiella maris</name>
    <dbReference type="NCBI Taxonomy" id="3162458"/>
    <lineage>
        <taxon>Bacteria</taxon>
        <taxon>Pseudomonadati</taxon>
        <taxon>Pseudomonadota</taxon>
        <taxon>Gammaproteobacteria</taxon>
        <taxon>Oceanospirillales</taxon>
        <taxon>Pleioneaceae</taxon>
        <taxon>Aliikangiella</taxon>
    </lineage>
</organism>
<evidence type="ECO:0000256" key="3">
    <source>
        <dbReference type="ARBA" id="ARBA00005150"/>
    </source>
</evidence>
<evidence type="ECO:0000313" key="23">
    <source>
        <dbReference type="EMBL" id="MET1255610.1"/>
    </source>
</evidence>
<evidence type="ECO:0000256" key="14">
    <source>
        <dbReference type="ARBA" id="ARBA00030048"/>
    </source>
</evidence>
<dbReference type="SUPFAM" id="SSF53623">
    <property type="entry name" value="MurD-like peptide ligases, catalytic domain"/>
    <property type="match status" value="1"/>
</dbReference>
<sequence>MSQRSLQQWLTHIESFHPEEIELGLERINLVAEKLDVKQQQAKVIIVGGTNGKGSVVAALEALARINHLAVACYTSPHLIRFNERIRIDGDDVSDEQLVTAFEKIELVRQSLNVALTFFEFTTLAALWIVKFQYPQTALLVLEVGLGGRLDAVNLVSSNVSVITTVAKDHTAWLGSTLFEIATEKAGIIKHNCQALIGDQPTFDLVRQVCHIKESQYQQLQLVSTPNEQEQLQIDNSQFNPFQLLAQNVMLAKQAFELLFADKNSSLSDFLPKIKIQGRFQRISNGITTLVDVAHNPQAVTRLLSQLNLSRQSGELPAGRIFAICGMMADKAIAEVLQVLDPFIHQWIFCDLNLPRAISSKDLYALYVKHHMQERANRAQSVAEAYQMVLTQADKNDLVLVFGSFITVADMIKYFSKVE</sequence>
<evidence type="ECO:0000256" key="5">
    <source>
        <dbReference type="ARBA" id="ARBA00013023"/>
    </source>
</evidence>
<evidence type="ECO:0000256" key="12">
    <source>
        <dbReference type="ARBA" id="ARBA00022842"/>
    </source>
</evidence>
<comment type="pathway">
    <text evidence="3">Cofactor biosynthesis; tetrahydrofolylpolyglutamate biosynthesis.</text>
</comment>
<keyword evidence="10 21" id="KW-0547">Nucleotide-binding</keyword>
<evidence type="ECO:0000256" key="7">
    <source>
        <dbReference type="ARBA" id="ARBA00019357"/>
    </source>
</evidence>
<comment type="catalytic activity">
    <reaction evidence="18">
        <text>10-formyltetrahydrofolyl-(gamma-L-Glu)(n) + L-glutamate + ATP = 10-formyltetrahydrofolyl-(gamma-L-Glu)(n+1) + ADP + phosphate + H(+)</text>
        <dbReference type="Rhea" id="RHEA:51904"/>
        <dbReference type="Rhea" id="RHEA-COMP:13088"/>
        <dbReference type="Rhea" id="RHEA-COMP:14300"/>
        <dbReference type="ChEBI" id="CHEBI:15378"/>
        <dbReference type="ChEBI" id="CHEBI:29985"/>
        <dbReference type="ChEBI" id="CHEBI:30616"/>
        <dbReference type="ChEBI" id="CHEBI:43474"/>
        <dbReference type="ChEBI" id="CHEBI:134413"/>
        <dbReference type="ChEBI" id="CHEBI:456216"/>
        <dbReference type="EC" id="6.3.2.17"/>
    </reaction>
</comment>
<evidence type="ECO:0000256" key="17">
    <source>
        <dbReference type="ARBA" id="ARBA00047493"/>
    </source>
</evidence>
<comment type="function">
    <text evidence="1">Functions in two distinct reactions of the de novo folate biosynthetic pathway. Catalyzes the addition of a glutamate residue to dihydropteroate (7,8-dihydropteroate or H2Pte) to form dihydrofolate (7,8-dihydrofolate monoglutamate or H2Pte-Glu). Also catalyzes successive additions of L-glutamate to tetrahydrofolate or 10-formyltetrahydrofolate or 5,10-methylenetetrahydrofolate, leading to folylpolyglutamate derivatives.</text>
</comment>
<dbReference type="InterPro" id="IPR001645">
    <property type="entry name" value="Folylpolyglutamate_synth"/>
</dbReference>
<keyword evidence="12" id="KW-0460">Magnesium</keyword>
<dbReference type="Pfam" id="PF02875">
    <property type="entry name" value="Mur_ligase_C"/>
    <property type="match status" value="1"/>
</dbReference>
<evidence type="ECO:0000313" key="24">
    <source>
        <dbReference type="Proteomes" id="UP001548189"/>
    </source>
</evidence>
<dbReference type="PANTHER" id="PTHR11136">
    <property type="entry name" value="FOLYLPOLYGLUTAMATE SYNTHASE-RELATED"/>
    <property type="match status" value="1"/>
</dbReference>
<dbReference type="Gene3D" id="3.90.190.20">
    <property type="entry name" value="Mur ligase, C-terminal domain"/>
    <property type="match status" value="1"/>
</dbReference>
<comment type="pathway">
    <text evidence="2">Cofactor biosynthesis; tetrahydrofolate biosynthesis; 7,8-dihydrofolate from 2-amino-4-hydroxy-6-hydroxymethyl-7,8-dihydropteridine diphosphate and 4-aminobenzoate: step 2/2.</text>
</comment>
<dbReference type="EC" id="6.3.2.17" evidence="6"/>
<keyword evidence="11 21" id="KW-0067">ATP-binding</keyword>
<reference evidence="23 24" key="1">
    <citation type="submission" date="2024-06" db="EMBL/GenBank/DDBJ databases">
        <authorList>
            <person name="Li F."/>
        </authorList>
    </citation>
    <scope>NUCLEOTIDE SEQUENCE [LARGE SCALE GENOMIC DNA]</scope>
    <source>
        <strain evidence="23 24">GXAS 311</strain>
    </source>
</reference>
<dbReference type="SUPFAM" id="SSF53244">
    <property type="entry name" value="MurD-like peptide ligases, peptide-binding domain"/>
    <property type="match status" value="1"/>
</dbReference>
<evidence type="ECO:0000256" key="6">
    <source>
        <dbReference type="ARBA" id="ARBA00013025"/>
    </source>
</evidence>
<dbReference type="Gene3D" id="3.40.1190.10">
    <property type="entry name" value="Mur-like, catalytic domain"/>
    <property type="match status" value="1"/>
</dbReference>
<evidence type="ECO:0000256" key="10">
    <source>
        <dbReference type="ARBA" id="ARBA00022741"/>
    </source>
</evidence>
<evidence type="ECO:0000256" key="8">
    <source>
        <dbReference type="ARBA" id="ARBA00022598"/>
    </source>
</evidence>
<comment type="caution">
    <text evidence="23">The sequence shown here is derived from an EMBL/GenBank/DDBJ whole genome shotgun (WGS) entry which is preliminary data.</text>
</comment>
<evidence type="ECO:0000259" key="22">
    <source>
        <dbReference type="Pfam" id="PF02875"/>
    </source>
</evidence>
<evidence type="ECO:0000256" key="13">
    <source>
        <dbReference type="ARBA" id="ARBA00022909"/>
    </source>
</evidence>
<evidence type="ECO:0000256" key="9">
    <source>
        <dbReference type="ARBA" id="ARBA00022723"/>
    </source>
</evidence>
<feature type="domain" description="Mur ligase C-terminal" evidence="22">
    <location>
        <begin position="278"/>
        <end position="405"/>
    </location>
</feature>
<gene>
    <name evidence="23" type="ORF">ABVT43_10775</name>
</gene>
<evidence type="ECO:0000256" key="15">
    <source>
        <dbReference type="ARBA" id="ARBA00030592"/>
    </source>
</evidence>
<comment type="catalytic activity">
    <reaction evidence="17">
        <text>(6S)-5,6,7,8-tetrahydrofolyl-(gamma-L-Glu)(n) + L-glutamate + ATP = (6S)-5,6,7,8-tetrahydrofolyl-(gamma-L-Glu)(n+1) + ADP + phosphate + H(+)</text>
        <dbReference type="Rhea" id="RHEA:10580"/>
        <dbReference type="Rhea" id="RHEA-COMP:14738"/>
        <dbReference type="Rhea" id="RHEA-COMP:14740"/>
        <dbReference type="ChEBI" id="CHEBI:15378"/>
        <dbReference type="ChEBI" id="CHEBI:29985"/>
        <dbReference type="ChEBI" id="CHEBI:30616"/>
        <dbReference type="ChEBI" id="CHEBI:43474"/>
        <dbReference type="ChEBI" id="CHEBI:141005"/>
        <dbReference type="ChEBI" id="CHEBI:456216"/>
        <dbReference type="EC" id="6.3.2.17"/>
    </reaction>
</comment>
<dbReference type="PANTHER" id="PTHR11136:SF0">
    <property type="entry name" value="DIHYDROFOLATE SYNTHETASE-RELATED"/>
    <property type="match status" value="1"/>
</dbReference>
<keyword evidence="13" id="KW-0289">Folate biosynthesis</keyword>
<keyword evidence="9" id="KW-0479">Metal-binding</keyword>
<dbReference type="PIRSF" id="PIRSF001563">
    <property type="entry name" value="Folylpolyglu_synth"/>
    <property type="match status" value="1"/>
</dbReference>
<evidence type="ECO:0000256" key="4">
    <source>
        <dbReference type="ARBA" id="ARBA00008276"/>
    </source>
</evidence>
<evidence type="ECO:0000256" key="1">
    <source>
        <dbReference type="ARBA" id="ARBA00002714"/>
    </source>
</evidence>